<sequence length="135" mass="14327">MKWLIGFVVLVAVASVTVATYVILDNRNPVPGDITACVIKSDIAPARSSDSLSAMRDDVLAGKATVTRRWDWGETKGVLIAGPAREYQVLALWNADTPSLAGAMAARKIYERPARFPLVALESQGNALAACAAKA</sequence>
<name>A0A6J7JGX7_9ZZZZ</name>
<dbReference type="EMBL" id="CAFBMX010000010">
    <property type="protein sequence ID" value="CAB4941462.1"/>
    <property type="molecule type" value="Genomic_DNA"/>
</dbReference>
<organism evidence="1">
    <name type="scientific">freshwater metagenome</name>
    <dbReference type="NCBI Taxonomy" id="449393"/>
    <lineage>
        <taxon>unclassified sequences</taxon>
        <taxon>metagenomes</taxon>
        <taxon>ecological metagenomes</taxon>
    </lineage>
</organism>
<gene>
    <name evidence="1" type="ORF">UFOPK3674_01860</name>
</gene>
<accession>A0A6J7JGX7</accession>
<proteinExistence type="predicted"/>
<dbReference type="AlphaFoldDB" id="A0A6J7JGX7"/>
<reference evidence="1" key="1">
    <citation type="submission" date="2020-05" db="EMBL/GenBank/DDBJ databases">
        <authorList>
            <person name="Chiriac C."/>
            <person name="Salcher M."/>
            <person name="Ghai R."/>
            <person name="Kavagutti S V."/>
        </authorList>
    </citation>
    <scope>NUCLEOTIDE SEQUENCE</scope>
</reference>
<evidence type="ECO:0000313" key="1">
    <source>
        <dbReference type="EMBL" id="CAB4941462.1"/>
    </source>
</evidence>
<protein>
    <submittedName>
        <fullName evidence="1">Unannotated protein</fullName>
    </submittedName>
</protein>